<dbReference type="OrthoDB" id="1923900at2759"/>
<reference evidence="2" key="1">
    <citation type="journal article" date="2012" name="Nature">
        <title>A physical, genetic and functional sequence assembly of the barley genome.</title>
        <authorList>
            <consortium name="The International Barley Genome Sequencing Consortium"/>
            <person name="Mayer K.F."/>
            <person name="Waugh R."/>
            <person name="Brown J.W."/>
            <person name="Schulman A."/>
            <person name="Langridge P."/>
            <person name="Platzer M."/>
            <person name="Fincher G.B."/>
            <person name="Muehlbauer G.J."/>
            <person name="Sato K."/>
            <person name="Close T.J."/>
            <person name="Wise R.P."/>
            <person name="Stein N."/>
        </authorList>
    </citation>
    <scope>NUCLEOTIDE SEQUENCE [LARGE SCALE GENOMIC DNA]</scope>
    <source>
        <strain evidence="2">cv. Morex</strain>
    </source>
</reference>
<keyword evidence="2" id="KW-1185">Reference proteome</keyword>
<accession>A0A8I6YGF2</accession>
<dbReference type="InterPro" id="IPR008480">
    <property type="entry name" value="DUF761_pln"/>
</dbReference>
<evidence type="ECO:0000313" key="1">
    <source>
        <dbReference type="EnsemblPlants" id="HORVU.MOREX.r3.7HG0734280.1.CDS1"/>
    </source>
</evidence>
<dbReference type="RefSeq" id="XP_044960098.1">
    <property type="nucleotide sequence ID" value="XM_045104163.1"/>
</dbReference>
<sequence length="226" mass="24812">MEQSNVRLPQLAKIAALLLLFLLVPMVPPSLRAPYLYLLFNALVVGLGVQAGIISVSSRSNLTSHPAAVADAAAAVTPNHDHHLVTSQPPMTMAAPLPGRLREVNLLADRGAVKNMVGVAKKLKETIRKVPSRASIFFIGSVDPRDAGEIVDAASTLQDDQAEEGRKRWKIDGSSGDLMSKQELYAKADAFIGNFYKQLKMQREQSWNKLQDLCSYHHHNYKAKAF</sequence>
<proteinExistence type="predicted"/>
<dbReference type="Pfam" id="PF05553">
    <property type="entry name" value="DUF761"/>
    <property type="match status" value="1"/>
</dbReference>
<dbReference type="PANTHER" id="PTHR36887:SF1">
    <property type="entry name" value="OS01G0532300 PROTEIN"/>
    <property type="match status" value="1"/>
</dbReference>
<gene>
    <name evidence="1" type="primary">LOC123411224</name>
</gene>
<dbReference type="Gramene" id="HORVU.MOREX.r2.7HG0609190.1">
    <property type="protein sequence ID" value="HORVU.MOREX.r2.7HG0609190.1.CDS.1"/>
    <property type="gene ID" value="HORVU.MOREX.r2.7HG0609190"/>
</dbReference>
<reference evidence="1" key="2">
    <citation type="submission" date="2020-10" db="EMBL/GenBank/DDBJ databases">
        <authorList>
            <person name="Scholz U."/>
            <person name="Mascher M."/>
            <person name="Fiebig A."/>
        </authorList>
    </citation>
    <scope>NUCLEOTIDE SEQUENCE [LARGE SCALE GENOMIC DNA]</scope>
    <source>
        <strain evidence="1">cv. Morex</strain>
    </source>
</reference>
<dbReference type="AlphaFoldDB" id="A0A8I6YGF2"/>
<dbReference type="OMA" id="HGFYQKA"/>
<name>A0A8I6YGF2_HORVV</name>
<evidence type="ECO:0000313" key="2">
    <source>
        <dbReference type="Proteomes" id="UP000011116"/>
    </source>
</evidence>
<organism evidence="1 2">
    <name type="scientific">Hordeum vulgare subsp. vulgare</name>
    <name type="common">Domesticated barley</name>
    <dbReference type="NCBI Taxonomy" id="112509"/>
    <lineage>
        <taxon>Eukaryota</taxon>
        <taxon>Viridiplantae</taxon>
        <taxon>Streptophyta</taxon>
        <taxon>Embryophyta</taxon>
        <taxon>Tracheophyta</taxon>
        <taxon>Spermatophyta</taxon>
        <taxon>Magnoliopsida</taxon>
        <taxon>Liliopsida</taxon>
        <taxon>Poales</taxon>
        <taxon>Poaceae</taxon>
        <taxon>BOP clade</taxon>
        <taxon>Pooideae</taxon>
        <taxon>Triticodae</taxon>
        <taxon>Triticeae</taxon>
        <taxon>Hordeinae</taxon>
        <taxon>Hordeum</taxon>
    </lineage>
</organism>
<protein>
    <submittedName>
        <fullName evidence="1">Uncharacterized protein</fullName>
    </submittedName>
</protein>
<dbReference type="Proteomes" id="UP000011116">
    <property type="component" value="Chromosome 7H"/>
</dbReference>
<dbReference type="PANTHER" id="PTHR36887">
    <property type="entry name" value="OS01G0532300 PROTEIN"/>
    <property type="match status" value="1"/>
</dbReference>
<dbReference type="Gramene" id="HORVU.MOREX.r3.7HG0734280.1">
    <property type="protein sequence ID" value="HORVU.MOREX.r3.7HG0734280.1.CDS1"/>
    <property type="gene ID" value="HORVU.MOREX.r3.7HG0734280"/>
</dbReference>
<dbReference type="EnsemblPlants" id="HORVU.MOREX.r3.7HG0734280.1">
    <property type="protein sequence ID" value="HORVU.MOREX.r3.7HG0734280.1.CDS1"/>
    <property type="gene ID" value="HORVU.MOREX.r3.7HG0734280"/>
</dbReference>
<dbReference type="KEGG" id="hvg:123411224"/>
<dbReference type="GeneID" id="123411224"/>
<dbReference type="SMR" id="A0A8I6YGF2"/>
<reference evidence="1" key="3">
    <citation type="submission" date="2022-01" db="UniProtKB">
        <authorList>
            <consortium name="EnsemblPlants"/>
        </authorList>
    </citation>
    <scope>IDENTIFICATION</scope>
    <source>
        <strain evidence="1">subsp. vulgare</strain>
    </source>
</reference>